<evidence type="ECO:0000313" key="1">
    <source>
        <dbReference type="EMBL" id="GEA33397.1"/>
    </source>
</evidence>
<proteinExistence type="predicted"/>
<keyword evidence="2" id="KW-1185">Reference proteome</keyword>
<evidence type="ECO:0000313" key="2">
    <source>
        <dbReference type="Proteomes" id="UP000325212"/>
    </source>
</evidence>
<dbReference type="PANTHER" id="PTHR46658:SF1">
    <property type="entry name" value="CYS OR MET METABOLISM PYRIDOXAL-PHOSPHATE-DEPENDENT ENZYME"/>
    <property type="match status" value="1"/>
</dbReference>
<name>A0AAV3W847_9CLOT</name>
<dbReference type="AlphaFoldDB" id="A0AAV3W847"/>
<dbReference type="InterPro" id="IPR015421">
    <property type="entry name" value="PyrdxlP-dep_Trfase_major"/>
</dbReference>
<dbReference type="InterPro" id="IPR015424">
    <property type="entry name" value="PyrdxlP-dep_Trfase"/>
</dbReference>
<dbReference type="Proteomes" id="UP000325212">
    <property type="component" value="Unassembled WGS sequence"/>
</dbReference>
<protein>
    <recommendedName>
        <fullName evidence="3">Methionine gamma-lyase family protein</fullName>
    </recommendedName>
</protein>
<dbReference type="InterPro" id="IPR009651">
    <property type="entry name" value="Met_g_lyase_put"/>
</dbReference>
<organism evidence="1 2">
    <name type="scientific">Clostridium diolis</name>
    <dbReference type="NCBI Taxonomy" id="223919"/>
    <lineage>
        <taxon>Bacteria</taxon>
        <taxon>Bacillati</taxon>
        <taxon>Bacillota</taxon>
        <taxon>Clostridia</taxon>
        <taxon>Eubacteriales</taxon>
        <taxon>Clostridiaceae</taxon>
        <taxon>Clostridium</taxon>
    </lineage>
</organism>
<dbReference type="Gene3D" id="3.40.640.10">
    <property type="entry name" value="Type I PLP-dependent aspartate aminotransferase-like (Major domain)"/>
    <property type="match status" value="1"/>
</dbReference>
<accession>A0AAV3W847</accession>
<sequence length="430" mass="47088">MLKKTEEFLIKNYNISERTFEIYRQALSDTEAQFKEYDEIREFNQLKVLKAFQLEKISDSHFTNTTGYGLDDLGRDSLDKVYANIFNTEAGLVRPHFVSGTHAIGCAIAGNVMPGDKILCVSGLPYDTLLGVLGLSEKKNAGSLDQYGIKTDIVDLDNKGKFQFDKIQEALRNDPSIRLIHIQRSTGYASRKSFLVSEIAEVIRHIREIREDVIIFVDNCYGEFIEPVEPTEYGADIMAGSLMKNIGGGIAPGGGYIVGKRQYVDAAANRMTVPGVGGEYGATYGLMRSLYQGLFSAPHVAIEAVKTAIFCARVMEIAGFKVFPSSTDKRTDIIQAIEFGDAKKLINFCSGIQAGSPIDAFAVCEPWAMPGYDSEIVMAAGSFISGSTIELSADGPVREPYIAYIQGGLNFDHGKIGILIGLSKVLEVNK</sequence>
<comment type="caution">
    <text evidence="1">The sequence shown here is derived from an EMBL/GenBank/DDBJ whole genome shotgun (WGS) entry which is preliminary data.</text>
</comment>
<reference evidence="1 2" key="1">
    <citation type="submission" date="2019-06" db="EMBL/GenBank/DDBJ databases">
        <title>Draft genome sequence of Clostridium diolis DSM 15410.</title>
        <authorList>
            <person name="Kobayashi H."/>
            <person name="Tanizawa Y."/>
            <person name="Tohno M."/>
        </authorList>
    </citation>
    <scope>NUCLEOTIDE SEQUENCE [LARGE SCALE GENOMIC DNA]</scope>
    <source>
        <strain evidence="1 2">DSM 15410</strain>
    </source>
</reference>
<dbReference type="Gene3D" id="3.90.1150.60">
    <property type="entry name" value="Methioning gamme-lyase, C-terminal domain"/>
    <property type="match status" value="1"/>
</dbReference>
<dbReference type="Pfam" id="PF06838">
    <property type="entry name" value="Met_gamma_lyase"/>
    <property type="match status" value="1"/>
</dbReference>
<dbReference type="SUPFAM" id="SSF53383">
    <property type="entry name" value="PLP-dependent transferases"/>
    <property type="match status" value="1"/>
</dbReference>
<dbReference type="EMBL" id="BJLA01000021">
    <property type="protein sequence ID" value="GEA33397.1"/>
    <property type="molecule type" value="Genomic_DNA"/>
</dbReference>
<dbReference type="PANTHER" id="PTHR46658">
    <property type="entry name" value="CYS OR MET METABOLISM PYRIDOXAL-PHOSPHATE-DEPENDENT ENZYME"/>
    <property type="match status" value="1"/>
</dbReference>
<dbReference type="RefSeq" id="WP_039768909.1">
    <property type="nucleotide sequence ID" value="NZ_BJLA01000021.1"/>
</dbReference>
<gene>
    <name evidence="1" type="ORF">CDIOL_43200</name>
</gene>
<evidence type="ECO:0008006" key="3">
    <source>
        <dbReference type="Google" id="ProtNLM"/>
    </source>
</evidence>